<evidence type="ECO:0000256" key="8">
    <source>
        <dbReference type="ARBA" id="ARBA00022801"/>
    </source>
</evidence>
<dbReference type="NCBIfam" id="TIGR01431">
    <property type="entry name" value="adm_rel"/>
    <property type="match status" value="1"/>
</dbReference>
<keyword evidence="7" id="KW-0732">Signal</keyword>
<accession>A0A5M3N200</accession>
<dbReference type="PANTHER" id="PTHR11409:SF39">
    <property type="entry name" value="ADENOSINE DEAMINASE 2"/>
    <property type="match status" value="1"/>
</dbReference>
<evidence type="ECO:0000256" key="5">
    <source>
        <dbReference type="ARBA" id="ARBA00022525"/>
    </source>
</evidence>
<dbReference type="InterPro" id="IPR006330">
    <property type="entry name" value="Ado/ade_deaminase"/>
</dbReference>
<dbReference type="SUPFAM" id="SSF51556">
    <property type="entry name" value="Metallo-dependent hydrolases"/>
    <property type="match status" value="1"/>
</dbReference>
<dbReference type="InterPro" id="IPR032466">
    <property type="entry name" value="Metal_Hydrolase"/>
</dbReference>
<comment type="subcellular location">
    <subcellularLocation>
        <location evidence="2">Secreted</location>
    </subcellularLocation>
</comment>
<gene>
    <name evidence="11" type="ORF">CONPUDRAFT_79647</name>
</gene>
<reference evidence="12" key="1">
    <citation type="journal article" date="2012" name="Science">
        <title>The Paleozoic origin of enzymatic lignin decomposition reconstructed from 31 fungal genomes.</title>
        <authorList>
            <person name="Floudas D."/>
            <person name="Binder M."/>
            <person name="Riley R."/>
            <person name="Barry K."/>
            <person name="Blanchette R.A."/>
            <person name="Henrissat B."/>
            <person name="Martinez A.T."/>
            <person name="Otillar R."/>
            <person name="Spatafora J.W."/>
            <person name="Yadav J.S."/>
            <person name="Aerts A."/>
            <person name="Benoit I."/>
            <person name="Boyd A."/>
            <person name="Carlson A."/>
            <person name="Copeland A."/>
            <person name="Coutinho P.M."/>
            <person name="de Vries R.P."/>
            <person name="Ferreira P."/>
            <person name="Findley K."/>
            <person name="Foster B."/>
            <person name="Gaskell J."/>
            <person name="Glotzer D."/>
            <person name="Gorecki P."/>
            <person name="Heitman J."/>
            <person name="Hesse C."/>
            <person name="Hori C."/>
            <person name="Igarashi K."/>
            <person name="Jurgens J.A."/>
            <person name="Kallen N."/>
            <person name="Kersten P."/>
            <person name="Kohler A."/>
            <person name="Kuees U."/>
            <person name="Kumar T.K.A."/>
            <person name="Kuo A."/>
            <person name="LaButti K."/>
            <person name="Larrondo L.F."/>
            <person name="Lindquist E."/>
            <person name="Ling A."/>
            <person name="Lombard V."/>
            <person name="Lucas S."/>
            <person name="Lundell T."/>
            <person name="Martin R."/>
            <person name="McLaughlin D.J."/>
            <person name="Morgenstern I."/>
            <person name="Morin E."/>
            <person name="Murat C."/>
            <person name="Nagy L.G."/>
            <person name="Nolan M."/>
            <person name="Ohm R.A."/>
            <person name="Patyshakuliyeva A."/>
            <person name="Rokas A."/>
            <person name="Ruiz-Duenas F.J."/>
            <person name="Sabat G."/>
            <person name="Salamov A."/>
            <person name="Samejima M."/>
            <person name="Schmutz J."/>
            <person name="Slot J.C."/>
            <person name="St John F."/>
            <person name="Stenlid J."/>
            <person name="Sun H."/>
            <person name="Sun S."/>
            <person name="Syed K."/>
            <person name="Tsang A."/>
            <person name="Wiebenga A."/>
            <person name="Young D."/>
            <person name="Pisabarro A."/>
            <person name="Eastwood D.C."/>
            <person name="Martin F."/>
            <person name="Cullen D."/>
            <person name="Grigoriev I.V."/>
            <person name="Hibbett D.S."/>
        </authorList>
    </citation>
    <scope>NUCLEOTIDE SEQUENCE [LARGE SCALE GENOMIC DNA]</scope>
    <source>
        <strain evidence="12">RWD-64-598 SS2</strain>
    </source>
</reference>
<keyword evidence="8 11" id="KW-0378">Hydrolase</keyword>
<evidence type="ECO:0000259" key="10">
    <source>
        <dbReference type="Pfam" id="PF00962"/>
    </source>
</evidence>
<dbReference type="GO" id="GO:0006154">
    <property type="term" value="P:adenosine catabolic process"/>
    <property type="evidence" value="ECO:0007669"/>
    <property type="project" value="InterPro"/>
</dbReference>
<dbReference type="GO" id="GO:0005615">
    <property type="term" value="C:extracellular space"/>
    <property type="evidence" value="ECO:0007669"/>
    <property type="project" value="InterPro"/>
</dbReference>
<evidence type="ECO:0000256" key="2">
    <source>
        <dbReference type="ARBA" id="ARBA00004613"/>
    </source>
</evidence>
<organism evidence="11 12">
    <name type="scientific">Coniophora puteana (strain RWD-64-598)</name>
    <name type="common">Brown rot fungus</name>
    <dbReference type="NCBI Taxonomy" id="741705"/>
    <lineage>
        <taxon>Eukaryota</taxon>
        <taxon>Fungi</taxon>
        <taxon>Dikarya</taxon>
        <taxon>Basidiomycota</taxon>
        <taxon>Agaricomycotina</taxon>
        <taxon>Agaricomycetes</taxon>
        <taxon>Agaricomycetidae</taxon>
        <taxon>Boletales</taxon>
        <taxon>Coniophorineae</taxon>
        <taxon>Coniophoraceae</taxon>
        <taxon>Coniophora</taxon>
    </lineage>
</organism>
<dbReference type="GO" id="GO:0046872">
    <property type="term" value="F:metal ion binding"/>
    <property type="evidence" value="ECO:0007669"/>
    <property type="project" value="UniProtKB-KW"/>
</dbReference>
<feature type="domain" description="Adenosine deaminase" evidence="10">
    <location>
        <begin position="206"/>
        <end position="507"/>
    </location>
</feature>
<dbReference type="InterPro" id="IPR001365">
    <property type="entry name" value="A_deaminase_dom"/>
</dbReference>
<dbReference type="InterPro" id="IPR006331">
    <property type="entry name" value="ADGF"/>
</dbReference>
<dbReference type="Proteomes" id="UP000053558">
    <property type="component" value="Unassembled WGS sequence"/>
</dbReference>
<dbReference type="FunFam" id="3.20.20.140:FF:000017">
    <property type="entry name" value="Adenosine deaminase 2"/>
    <property type="match status" value="1"/>
</dbReference>
<comment type="caution">
    <text evidence="11">The sequence shown here is derived from an EMBL/GenBank/DDBJ whole genome shotgun (WGS) entry which is preliminary data.</text>
</comment>
<dbReference type="Pfam" id="PF00962">
    <property type="entry name" value="A_deaminase"/>
    <property type="match status" value="1"/>
</dbReference>
<dbReference type="GeneID" id="19209954"/>
<dbReference type="GO" id="GO:0004000">
    <property type="term" value="F:adenosine deaminase activity"/>
    <property type="evidence" value="ECO:0007669"/>
    <property type="project" value="InterPro"/>
</dbReference>
<dbReference type="OMA" id="FQACFGP"/>
<dbReference type="AlphaFoldDB" id="A0A5M3N200"/>
<evidence type="ECO:0000313" key="12">
    <source>
        <dbReference type="Proteomes" id="UP000053558"/>
    </source>
</evidence>
<keyword evidence="6" id="KW-0479">Metal-binding</keyword>
<dbReference type="GO" id="GO:0046103">
    <property type="term" value="P:inosine biosynthetic process"/>
    <property type="evidence" value="ECO:0007669"/>
    <property type="project" value="TreeGrafter"/>
</dbReference>
<dbReference type="EC" id="3.5.4.4" evidence="4"/>
<evidence type="ECO:0000256" key="1">
    <source>
        <dbReference type="ARBA" id="ARBA00001947"/>
    </source>
</evidence>
<evidence type="ECO:0000256" key="3">
    <source>
        <dbReference type="ARBA" id="ARBA00006083"/>
    </source>
</evidence>
<sequence length="538" mass="60832">MMASFADYKEQRTQLIAQDRALRVDHVRAGSFTDVEVKADRVVRAIRAREAETIWSKEHDGVPKAFPGMDFLTGKSVIVKTELYEILRQMPKGALLHVHQNATVDAKFLLHLALQHRAIHIRVPCVVNASSIKTATPEFKPLPVEEYSGGPGITDDLYTPNTWVSIQTARKMFDPTLGGPEGFDKWLIDIFTINPGEAYETYRTADLIWKKFGSTFMITDPIIRFIPILTEYLREFIRSSIRDGISYIEVRTAFVIRYILGEDAKTHLELKELLRIFERLIKETKAELAAQGRDDEFTGLKVIYNMMRSISKEEMIDATEECISLKKEFPDLIAGFDLVGFEDLGTSLLEHAEVLLRFVDRQRDAGVDVPFLFHAGETLGDGTKADMNLYDAILLNTKRIGHGFSLAKHPKLMEICRERQIAIEVCPISNEILRLTGSMPMHPLPILINNGIPVVLCSDDPAPFNSMGLSFDFFQVLMASEVTGLLTLGQMARDSITFSMLSDHEKEMAMAAWEKRWTSFIKIVAGMEAPRNQVGNWK</sequence>
<dbReference type="Gene3D" id="3.20.20.140">
    <property type="entry name" value="Metal-dependent hydrolases"/>
    <property type="match status" value="1"/>
</dbReference>
<keyword evidence="12" id="KW-1185">Reference proteome</keyword>
<dbReference type="EMBL" id="JH711574">
    <property type="protein sequence ID" value="EIW84911.1"/>
    <property type="molecule type" value="Genomic_DNA"/>
</dbReference>
<comment type="cofactor">
    <cofactor evidence="1">
        <name>Zn(2+)</name>
        <dbReference type="ChEBI" id="CHEBI:29105"/>
    </cofactor>
</comment>
<keyword evidence="5" id="KW-0964">Secreted</keyword>
<evidence type="ECO:0000256" key="6">
    <source>
        <dbReference type="ARBA" id="ARBA00022723"/>
    </source>
</evidence>
<evidence type="ECO:0000313" key="11">
    <source>
        <dbReference type="EMBL" id="EIW84911.1"/>
    </source>
</evidence>
<comment type="similarity">
    <text evidence="3">Belongs to the metallo-dependent hydrolases superfamily. Adenosine and AMP deaminases family. ADGF subfamily.</text>
</comment>
<evidence type="ECO:0000256" key="4">
    <source>
        <dbReference type="ARBA" id="ARBA00012784"/>
    </source>
</evidence>
<dbReference type="OrthoDB" id="7202371at2759"/>
<evidence type="ECO:0000256" key="7">
    <source>
        <dbReference type="ARBA" id="ARBA00022729"/>
    </source>
</evidence>
<name>A0A5M3N200_CONPW</name>
<proteinExistence type="inferred from homology"/>
<comment type="catalytic activity">
    <reaction evidence="9">
        <text>adenosine + H2O + H(+) = inosine + NH4(+)</text>
        <dbReference type="Rhea" id="RHEA:24408"/>
        <dbReference type="ChEBI" id="CHEBI:15377"/>
        <dbReference type="ChEBI" id="CHEBI:15378"/>
        <dbReference type="ChEBI" id="CHEBI:16335"/>
        <dbReference type="ChEBI" id="CHEBI:17596"/>
        <dbReference type="ChEBI" id="CHEBI:28938"/>
        <dbReference type="EC" id="3.5.4.4"/>
    </reaction>
</comment>
<evidence type="ECO:0000256" key="9">
    <source>
        <dbReference type="ARBA" id="ARBA00047764"/>
    </source>
</evidence>
<protein>
    <recommendedName>
        <fullName evidence="4">adenosine deaminase</fullName>
        <ecNumber evidence="4">3.5.4.4</ecNumber>
    </recommendedName>
</protein>
<dbReference type="RefSeq" id="XP_007764249.1">
    <property type="nucleotide sequence ID" value="XM_007766059.1"/>
</dbReference>
<dbReference type="PANTHER" id="PTHR11409">
    <property type="entry name" value="ADENOSINE DEAMINASE"/>
    <property type="match status" value="1"/>
</dbReference>
<dbReference type="KEGG" id="cput:CONPUDRAFT_79647"/>